<reference evidence="2 3" key="1">
    <citation type="journal article" date="2013" name="Plant Cell">
        <title>The transition from a phytopathogenic smut ancestor to an anamorphic biocontrol agent deciphered by comparative whole-genome analysis.</title>
        <authorList>
            <person name="Lefebvre F."/>
            <person name="Joly D.L."/>
            <person name="Labbe C."/>
            <person name="Teichmann B."/>
            <person name="Linning R."/>
            <person name="Belzile F."/>
            <person name="Bakkeren G."/>
            <person name="Belanger R.R."/>
        </authorList>
    </citation>
    <scope>NUCLEOTIDE SEQUENCE [LARGE SCALE GENOMIC DNA]</scope>
    <source>
        <strain evidence="2 3">PF-1</strain>
    </source>
</reference>
<dbReference type="EMBL" id="KE361639">
    <property type="protein sequence ID" value="EPQ27484.1"/>
    <property type="molecule type" value="Genomic_DNA"/>
</dbReference>
<evidence type="ECO:0000313" key="2">
    <source>
        <dbReference type="EMBL" id="EPQ27484.1"/>
    </source>
</evidence>
<feature type="compositionally biased region" description="Acidic residues" evidence="1">
    <location>
        <begin position="204"/>
        <end position="213"/>
    </location>
</feature>
<dbReference type="GeneID" id="19319121"/>
<feature type="region of interest" description="Disordered" evidence="1">
    <location>
        <begin position="63"/>
        <end position="88"/>
    </location>
</feature>
<organism evidence="2 3">
    <name type="scientific">Pseudozyma flocculosa PF-1</name>
    <dbReference type="NCBI Taxonomy" id="1277687"/>
    <lineage>
        <taxon>Eukaryota</taxon>
        <taxon>Fungi</taxon>
        <taxon>Dikarya</taxon>
        <taxon>Basidiomycota</taxon>
        <taxon>Ustilaginomycotina</taxon>
        <taxon>Ustilaginomycetes</taxon>
        <taxon>Ustilaginales</taxon>
        <taxon>Ustilaginaceae</taxon>
        <taxon>Pseudozyma</taxon>
    </lineage>
</organism>
<feature type="region of interest" description="Disordered" evidence="1">
    <location>
        <begin position="181"/>
        <end position="259"/>
    </location>
</feature>
<dbReference type="KEGG" id="pfp:PFL1_05022"/>
<sequence length="328" mass="36040">MSLFSSFARVVGDSLAAIASIHNFPMPRENHASAALSIQEMGDGPPRTQQDVAEVQFLLSSPSSPLRHRREPRSADYTGDGKGEQGGLPALPPEVVSLILDFAEYYLCKVSFHFAPTTFYDNSNDLYFRTPAFSGELERGFLRKVEFRIVSHDQGFSGEPAHMHGTKEGSWTWWEATLDRPATSAQGQDASTSVDGDKGRAAADDDDNDDDEAAGQGHFVSAASSPFHELAPGADSRRASAASSGTASAATHDAPRPPVAWEEQCRYELTRNLHAVRRFTEHTVTFGPEHPLVQEARRGDSIGIWARTRFPAWRNVVKEVEVKVWQVT</sequence>
<evidence type="ECO:0000313" key="3">
    <source>
        <dbReference type="Proteomes" id="UP000053664"/>
    </source>
</evidence>
<gene>
    <name evidence="2" type="ORF">PFL1_05022</name>
</gene>
<dbReference type="HOGENOM" id="CLU_847668_0_0_1"/>
<accession>A0A061H4W9</accession>
<dbReference type="RefSeq" id="XP_007880742.1">
    <property type="nucleotide sequence ID" value="XM_007882551.1"/>
</dbReference>
<dbReference type="eggNOG" id="ENOG502SCBF">
    <property type="taxonomic scope" value="Eukaryota"/>
</dbReference>
<proteinExistence type="predicted"/>
<dbReference type="AlphaFoldDB" id="A0A061H4W9"/>
<dbReference type="Proteomes" id="UP000053664">
    <property type="component" value="Unassembled WGS sequence"/>
</dbReference>
<dbReference type="OrthoDB" id="66095at2759"/>
<protein>
    <submittedName>
        <fullName evidence="2">Uncharacterized protein</fullName>
    </submittedName>
</protein>
<feature type="compositionally biased region" description="Polar residues" evidence="1">
    <location>
        <begin position="183"/>
        <end position="194"/>
    </location>
</feature>
<feature type="compositionally biased region" description="Low complexity" evidence="1">
    <location>
        <begin position="231"/>
        <end position="252"/>
    </location>
</feature>
<name>A0A061H4W9_9BASI</name>
<evidence type="ECO:0000256" key="1">
    <source>
        <dbReference type="SAM" id="MobiDB-lite"/>
    </source>
</evidence>